<keyword evidence="1" id="KW-0175">Coiled coil</keyword>
<organism evidence="2 3">
    <name type="scientific">Cercospora zeae-maydis SCOH1-5</name>
    <dbReference type="NCBI Taxonomy" id="717836"/>
    <lineage>
        <taxon>Eukaryota</taxon>
        <taxon>Fungi</taxon>
        <taxon>Dikarya</taxon>
        <taxon>Ascomycota</taxon>
        <taxon>Pezizomycotina</taxon>
        <taxon>Dothideomycetes</taxon>
        <taxon>Dothideomycetidae</taxon>
        <taxon>Mycosphaerellales</taxon>
        <taxon>Mycosphaerellaceae</taxon>
        <taxon>Cercospora</taxon>
    </lineage>
</organism>
<evidence type="ECO:0000256" key="1">
    <source>
        <dbReference type="SAM" id="Coils"/>
    </source>
</evidence>
<gene>
    <name evidence="2" type="ORF">CERZMDRAFT_84874</name>
</gene>
<dbReference type="Proteomes" id="UP000799539">
    <property type="component" value="Unassembled WGS sequence"/>
</dbReference>
<dbReference type="AlphaFoldDB" id="A0A6A6FEV1"/>
<evidence type="ECO:0000313" key="3">
    <source>
        <dbReference type="Proteomes" id="UP000799539"/>
    </source>
</evidence>
<dbReference type="PANTHER" id="PTHR38790:SF4">
    <property type="entry name" value="2EXR DOMAIN-CONTAINING PROTEIN"/>
    <property type="match status" value="1"/>
</dbReference>
<reference evidence="2" key="1">
    <citation type="journal article" date="2020" name="Stud. Mycol.">
        <title>101 Dothideomycetes genomes: a test case for predicting lifestyles and emergence of pathogens.</title>
        <authorList>
            <person name="Haridas S."/>
            <person name="Albert R."/>
            <person name="Binder M."/>
            <person name="Bloem J."/>
            <person name="Labutti K."/>
            <person name="Salamov A."/>
            <person name="Andreopoulos B."/>
            <person name="Baker S."/>
            <person name="Barry K."/>
            <person name="Bills G."/>
            <person name="Bluhm B."/>
            <person name="Cannon C."/>
            <person name="Castanera R."/>
            <person name="Culley D."/>
            <person name="Daum C."/>
            <person name="Ezra D."/>
            <person name="Gonzalez J."/>
            <person name="Henrissat B."/>
            <person name="Kuo A."/>
            <person name="Liang C."/>
            <person name="Lipzen A."/>
            <person name="Lutzoni F."/>
            <person name="Magnuson J."/>
            <person name="Mondo S."/>
            <person name="Nolan M."/>
            <person name="Ohm R."/>
            <person name="Pangilinan J."/>
            <person name="Park H.-J."/>
            <person name="Ramirez L."/>
            <person name="Alfaro M."/>
            <person name="Sun H."/>
            <person name="Tritt A."/>
            <person name="Yoshinaga Y."/>
            <person name="Zwiers L.-H."/>
            <person name="Turgeon B."/>
            <person name="Goodwin S."/>
            <person name="Spatafora J."/>
            <person name="Crous P."/>
            <person name="Grigoriev I."/>
        </authorList>
    </citation>
    <scope>NUCLEOTIDE SEQUENCE</scope>
    <source>
        <strain evidence="2">SCOH1-5</strain>
    </source>
</reference>
<feature type="coiled-coil region" evidence="1">
    <location>
        <begin position="346"/>
        <end position="373"/>
    </location>
</feature>
<accession>A0A6A6FEV1</accession>
<dbReference type="PANTHER" id="PTHR38790">
    <property type="entry name" value="2EXR DOMAIN-CONTAINING PROTEIN-RELATED"/>
    <property type="match status" value="1"/>
</dbReference>
<evidence type="ECO:0000313" key="2">
    <source>
        <dbReference type="EMBL" id="KAF2211904.1"/>
    </source>
</evidence>
<proteinExistence type="predicted"/>
<name>A0A6A6FEV1_9PEZI</name>
<dbReference type="OrthoDB" id="3648838at2759"/>
<protein>
    <submittedName>
        <fullName evidence="2">Uncharacterized protein</fullName>
    </submittedName>
</protein>
<keyword evidence="3" id="KW-1185">Reference proteome</keyword>
<dbReference type="EMBL" id="ML992674">
    <property type="protein sequence ID" value="KAF2211904.1"/>
    <property type="molecule type" value="Genomic_DNA"/>
</dbReference>
<sequence length="413" mass="46141">MQLSAGFFRLPRAIRTTIYTYVFGSGTIHVSSRECTSADRWMPCYSGLSDDLAGDNGRGLNSANLLCNKPGKSRSQTGFRKITKNDITQAGGPSSTSSLARILPYDTLRSASKEFPEWCQKSQMKQPKQSGPSRAGNAARLYDDTALHLSLLQVCRIIYIEALKLPYQQYTFDFIRCHTAEEFAGRMLTRRQAEFVRSVHVVHVMDLRDLLKLQRSFPHLRCLKVSSHRPLFFNNADPQDANAFFNGNALEKVELVRETLSASHLSHGIQEAFDFTEQMLLCKSLSAAQTLVFGWGNIREAFGGRVDWLADDELLNKSLTTGDSESITTSKIPLLRHARDLVRGYTSEHELEINRLKAELADARREISELRGASELQTLHVTAAAETPGPSPISGLPAELLARSSRFCRRAQT</sequence>